<organism evidence="2 3">
    <name type="scientific">Sinomicrobium oceani</name>
    <dbReference type="NCBI Taxonomy" id="1150368"/>
    <lineage>
        <taxon>Bacteria</taxon>
        <taxon>Pseudomonadati</taxon>
        <taxon>Bacteroidota</taxon>
        <taxon>Flavobacteriia</taxon>
        <taxon>Flavobacteriales</taxon>
        <taxon>Flavobacteriaceae</taxon>
        <taxon>Sinomicrobium</taxon>
    </lineage>
</organism>
<dbReference type="EMBL" id="FPJE01000047">
    <property type="protein sequence ID" value="SFW77636.1"/>
    <property type="molecule type" value="Genomic_DNA"/>
</dbReference>
<dbReference type="AlphaFoldDB" id="A0A1K1S0A3"/>
<dbReference type="Proteomes" id="UP000182248">
    <property type="component" value="Unassembled WGS sequence"/>
</dbReference>
<gene>
    <name evidence="1" type="ORF">SAMN02927921_04253</name>
    <name evidence="2" type="ORF">SAMN02927921_04269</name>
</gene>
<protein>
    <submittedName>
        <fullName evidence="2">Uncharacterized protein</fullName>
    </submittedName>
</protein>
<proteinExistence type="predicted"/>
<evidence type="ECO:0000313" key="2">
    <source>
        <dbReference type="EMBL" id="SFW77803.1"/>
    </source>
</evidence>
<evidence type="ECO:0000313" key="3">
    <source>
        <dbReference type="Proteomes" id="UP000182248"/>
    </source>
</evidence>
<accession>A0A1K1S0A3</accession>
<reference evidence="2 3" key="1">
    <citation type="submission" date="2016-11" db="EMBL/GenBank/DDBJ databases">
        <authorList>
            <person name="Jaros S."/>
            <person name="Januszkiewicz K."/>
            <person name="Wedrychowicz H."/>
        </authorList>
    </citation>
    <scope>NUCLEOTIDE SEQUENCE [LARGE SCALE GENOMIC DNA]</scope>
    <source>
        <strain evidence="2 3">CGMCC 1.12145</strain>
    </source>
</reference>
<keyword evidence="3" id="KW-1185">Reference proteome</keyword>
<name>A0A1K1S0A3_9FLAO</name>
<evidence type="ECO:0000313" key="1">
    <source>
        <dbReference type="EMBL" id="SFW77636.1"/>
    </source>
</evidence>
<dbReference type="EMBL" id="FPJE01000050">
    <property type="protein sequence ID" value="SFW77803.1"/>
    <property type="molecule type" value="Genomic_DNA"/>
</dbReference>
<sequence>MFIMGYLYFPKNTASPDKYFSEEKPAKIYLEFKKGGNLEYHSKIPNEISVITDEDTIKHFYEMFESLDFDLWARHRGDRDYSVYINIGEHRSKKYLIKMSRINGGYVFFFEDGLYRNDDLAKRINELLKISSN</sequence>